<proteinExistence type="predicted"/>
<organism evidence="2 3">
    <name type="scientific">Pomacea canaliculata</name>
    <name type="common">Golden apple snail</name>
    <dbReference type="NCBI Taxonomy" id="400727"/>
    <lineage>
        <taxon>Eukaryota</taxon>
        <taxon>Metazoa</taxon>
        <taxon>Spiralia</taxon>
        <taxon>Lophotrochozoa</taxon>
        <taxon>Mollusca</taxon>
        <taxon>Gastropoda</taxon>
        <taxon>Caenogastropoda</taxon>
        <taxon>Architaenioglossa</taxon>
        <taxon>Ampullarioidea</taxon>
        <taxon>Ampullariidae</taxon>
        <taxon>Pomacea</taxon>
    </lineage>
</organism>
<protein>
    <submittedName>
        <fullName evidence="2">Uncharacterized protein</fullName>
    </submittedName>
</protein>
<comment type="caution">
    <text evidence="2">The sequence shown here is derived from an EMBL/GenBank/DDBJ whole genome shotgun (WGS) entry which is preliminary data.</text>
</comment>
<dbReference type="Gene3D" id="2.40.128.20">
    <property type="match status" value="1"/>
</dbReference>
<keyword evidence="3" id="KW-1185">Reference proteome</keyword>
<sequence>MSIVYNTIHAKTRKQGKNPRPARPLCIPVLAACNRTHVRAPAERATRLLYISCASTLASPLRTDAAPRHTLGIPSSGRQDSIMVEAVLGKWQVDLDSTTGLEEFGAAIGFSEQRIETYRKLSYTLELSGAGDTFTATVVFDAEGIPPQTYSFKLGETIDYNAIDGTKPKLKKGRLWDVKPPLNEFKEVRSYQQLIKDRNEKIV</sequence>
<dbReference type="SUPFAM" id="SSF50814">
    <property type="entry name" value="Lipocalins"/>
    <property type="match status" value="1"/>
</dbReference>
<dbReference type="Proteomes" id="UP000245119">
    <property type="component" value="Linkage Group LG11"/>
</dbReference>
<dbReference type="GO" id="GO:0008289">
    <property type="term" value="F:lipid binding"/>
    <property type="evidence" value="ECO:0007669"/>
    <property type="project" value="UniProtKB-KW"/>
</dbReference>
<dbReference type="AlphaFoldDB" id="A0A2T7NMR4"/>
<gene>
    <name evidence="2" type="ORF">C0Q70_18272</name>
</gene>
<feature type="region of interest" description="Disordered" evidence="1">
    <location>
        <begin position="1"/>
        <end position="20"/>
    </location>
</feature>
<evidence type="ECO:0000256" key="1">
    <source>
        <dbReference type="SAM" id="MobiDB-lite"/>
    </source>
</evidence>
<evidence type="ECO:0000313" key="2">
    <source>
        <dbReference type="EMBL" id="PVD22458.1"/>
    </source>
</evidence>
<dbReference type="InterPro" id="IPR012674">
    <property type="entry name" value="Calycin"/>
</dbReference>
<name>A0A2T7NMR4_POMCA</name>
<evidence type="ECO:0000313" key="3">
    <source>
        <dbReference type="Proteomes" id="UP000245119"/>
    </source>
</evidence>
<accession>A0A2T7NMR4</accession>
<dbReference type="EMBL" id="PZQS01000011">
    <property type="protein sequence ID" value="PVD22458.1"/>
    <property type="molecule type" value="Genomic_DNA"/>
</dbReference>
<dbReference type="OrthoDB" id="6074772at2759"/>
<reference evidence="2 3" key="1">
    <citation type="submission" date="2018-04" db="EMBL/GenBank/DDBJ databases">
        <title>The genome of golden apple snail Pomacea canaliculata provides insight into stress tolerance and invasive adaptation.</title>
        <authorList>
            <person name="Liu C."/>
            <person name="Liu B."/>
            <person name="Ren Y."/>
            <person name="Zhang Y."/>
            <person name="Wang H."/>
            <person name="Li S."/>
            <person name="Jiang F."/>
            <person name="Yin L."/>
            <person name="Zhang G."/>
            <person name="Qian W."/>
            <person name="Fan W."/>
        </authorList>
    </citation>
    <scope>NUCLEOTIDE SEQUENCE [LARGE SCALE GENOMIC DNA]</scope>
    <source>
        <strain evidence="2">SZHN2017</strain>
        <tissue evidence="2">Muscle</tissue>
    </source>
</reference>